<gene>
    <name evidence="1" type="ordered locus">CJA_3728</name>
</gene>
<evidence type="ECO:0000313" key="2">
    <source>
        <dbReference type="Proteomes" id="UP000001036"/>
    </source>
</evidence>
<dbReference type="KEGG" id="cja:CJA_3728"/>
<reference evidence="1 2" key="1">
    <citation type="journal article" date="2008" name="J. Bacteriol.">
        <title>Insights into plant cell wall degradation from the genome sequence of the soil bacterium Cellvibrio japonicus.</title>
        <authorList>
            <person name="Deboy R.T."/>
            <person name="Mongodin E.F."/>
            <person name="Fouts D.E."/>
            <person name="Tailford L.E."/>
            <person name="Khouri H."/>
            <person name="Emerson J.B."/>
            <person name="Mohamoud Y."/>
            <person name="Watkins K."/>
            <person name="Henrissat B."/>
            <person name="Gilbert H.J."/>
            <person name="Nelson K.E."/>
        </authorList>
    </citation>
    <scope>NUCLEOTIDE SEQUENCE [LARGE SCALE GENOMIC DNA]</scope>
    <source>
        <strain evidence="1 2">Ueda107</strain>
    </source>
</reference>
<dbReference type="EMBL" id="CP000934">
    <property type="protein sequence ID" value="ACE83476.1"/>
    <property type="molecule type" value="Genomic_DNA"/>
</dbReference>
<dbReference type="eggNOG" id="ENOG502ZADJ">
    <property type="taxonomic scope" value="Bacteria"/>
</dbReference>
<dbReference type="AlphaFoldDB" id="B3PHY5"/>
<dbReference type="OrthoDB" id="8445165at2"/>
<evidence type="ECO:0000313" key="1">
    <source>
        <dbReference type="EMBL" id="ACE83476.1"/>
    </source>
</evidence>
<dbReference type="STRING" id="498211.CJA_3728"/>
<organism evidence="1 2">
    <name type="scientific">Cellvibrio japonicus (strain Ueda107)</name>
    <name type="common">Pseudomonas fluorescens subsp. cellulosa</name>
    <dbReference type="NCBI Taxonomy" id="498211"/>
    <lineage>
        <taxon>Bacteria</taxon>
        <taxon>Pseudomonadati</taxon>
        <taxon>Pseudomonadota</taxon>
        <taxon>Gammaproteobacteria</taxon>
        <taxon>Cellvibrionales</taxon>
        <taxon>Cellvibrionaceae</taxon>
        <taxon>Cellvibrio</taxon>
    </lineage>
</organism>
<accession>B3PHY5</accession>
<dbReference type="Proteomes" id="UP000001036">
    <property type="component" value="Chromosome"/>
</dbReference>
<proteinExistence type="predicted"/>
<protein>
    <submittedName>
        <fullName evidence="1">Uncharacterized protein</fullName>
    </submittedName>
</protein>
<sequence length="421" mass="48626">MNMCKCFKCDTCETLIDCRIGMSNRDIQPFQFACPSCEQKITFTFGTADGELAGASEILDFKAPFEGTNPFVDLHLDFPVEFGRYVMGNTAFMKTVSQLGHEAYHHLNHRLDLINILYSKQGSLKSLITQFKRGDIKTFEKVCAHVPGVSLKSHAKEDVLAAVYSATSIMSSPFTIHEHNEELSKQFPILLEMIYGQHPNKTTELLKSIIANDFLKTLHFDCLSVYPKIVEFDLLIRPALYYDYYTPEELNRIPARVSTADFDSCSNFYKDLSEIFSRQLNLIAGINNLMKRGDFDLFEASKRVNAKGEIIKELTTLNNYANMDLGRKIDVIDDPFYMIDMNAIDNKLRNAIAHYKYEYKESTQLITYYPSKEGMHRAKYHEIYFMEFVRKMLLLFREVHTLNHTIKGLFFFSIFILKLDV</sequence>
<keyword evidence="2" id="KW-1185">Reference proteome</keyword>
<name>B3PHY5_CELJU</name>
<dbReference type="HOGENOM" id="CLU_053662_0_0_6"/>